<keyword evidence="1" id="KW-1015">Disulfide bond</keyword>
<evidence type="ECO:0000259" key="3">
    <source>
        <dbReference type="PROSITE" id="PS50015"/>
    </source>
</evidence>
<evidence type="ECO:0000313" key="4">
    <source>
        <dbReference type="EMBL" id="EAS02658.1"/>
    </source>
</evidence>
<dbReference type="Proteomes" id="UP000009168">
    <property type="component" value="Unassembled WGS sequence"/>
</dbReference>
<feature type="domain" description="Saposin B-type" evidence="3">
    <location>
        <begin position="39"/>
        <end position="133"/>
    </location>
</feature>
<dbReference type="InterPro" id="IPR008139">
    <property type="entry name" value="SaposinB_dom"/>
</dbReference>
<evidence type="ECO:0000313" key="5">
    <source>
        <dbReference type="Proteomes" id="UP000009168"/>
    </source>
</evidence>
<feature type="chain" id="PRO_5003712185" evidence="2">
    <location>
        <begin position="25"/>
        <end position="170"/>
    </location>
</feature>
<dbReference type="EMBL" id="GG662527">
    <property type="protein sequence ID" value="EAS02658.1"/>
    <property type="molecule type" value="Genomic_DNA"/>
</dbReference>
<evidence type="ECO:0000256" key="1">
    <source>
        <dbReference type="ARBA" id="ARBA00023157"/>
    </source>
</evidence>
<proteinExistence type="predicted"/>
<dbReference type="HOGENOM" id="CLU_1597641_0_0_1"/>
<sequence length="170" mass="18853">MRSVNIIILGLLLASLLSLVVVEAKKKNPQDKRPTHIEPELYCNSCQAIVREVLKKIGESRKESDIADALSNICSQRNYAEYEFPPPDMVKGCHAFISGWDELIEKKMVNRASNADIENDICLKRTRACLGVDPSSSSRKVQENPGFVKINDKEVPISADGQININGADL</sequence>
<dbReference type="InterPro" id="IPR011001">
    <property type="entry name" value="Saposin-like"/>
</dbReference>
<name>I7M9R3_TETTS</name>
<dbReference type="PROSITE" id="PS50015">
    <property type="entry name" value="SAP_B"/>
    <property type="match status" value="1"/>
</dbReference>
<dbReference type="AlphaFoldDB" id="I7M9R3"/>
<dbReference type="OMA" id="CHAFISG"/>
<keyword evidence="5" id="KW-1185">Reference proteome</keyword>
<dbReference type="Gene3D" id="1.10.225.10">
    <property type="entry name" value="Saposin-like"/>
    <property type="match status" value="1"/>
</dbReference>
<organism evidence="4 5">
    <name type="scientific">Tetrahymena thermophila (strain SB210)</name>
    <dbReference type="NCBI Taxonomy" id="312017"/>
    <lineage>
        <taxon>Eukaryota</taxon>
        <taxon>Sar</taxon>
        <taxon>Alveolata</taxon>
        <taxon>Ciliophora</taxon>
        <taxon>Intramacronucleata</taxon>
        <taxon>Oligohymenophorea</taxon>
        <taxon>Hymenostomatida</taxon>
        <taxon>Tetrahymenina</taxon>
        <taxon>Tetrahymenidae</taxon>
        <taxon>Tetrahymena</taxon>
    </lineage>
</organism>
<accession>I7M9R3</accession>
<dbReference type="SUPFAM" id="SSF47862">
    <property type="entry name" value="Saposin"/>
    <property type="match status" value="1"/>
</dbReference>
<dbReference type="OrthoDB" id="301295at2759"/>
<reference evidence="5" key="1">
    <citation type="journal article" date="2006" name="PLoS Biol.">
        <title>Macronuclear genome sequence of the ciliate Tetrahymena thermophila, a model eukaryote.</title>
        <authorList>
            <person name="Eisen J.A."/>
            <person name="Coyne R.S."/>
            <person name="Wu M."/>
            <person name="Wu D."/>
            <person name="Thiagarajan M."/>
            <person name="Wortman J.R."/>
            <person name="Badger J.H."/>
            <person name="Ren Q."/>
            <person name="Amedeo P."/>
            <person name="Jones K.M."/>
            <person name="Tallon L.J."/>
            <person name="Delcher A.L."/>
            <person name="Salzberg S.L."/>
            <person name="Silva J.C."/>
            <person name="Haas B.J."/>
            <person name="Majoros W.H."/>
            <person name="Farzad M."/>
            <person name="Carlton J.M."/>
            <person name="Smith R.K. Jr."/>
            <person name="Garg J."/>
            <person name="Pearlman R.E."/>
            <person name="Karrer K.M."/>
            <person name="Sun L."/>
            <person name="Manning G."/>
            <person name="Elde N.C."/>
            <person name="Turkewitz A.P."/>
            <person name="Asai D.J."/>
            <person name="Wilkes D.E."/>
            <person name="Wang Y."/>
            <person name="Cai H."/>
            <person name="Collins K."/>
            <person name="Stewart B.A."/>
            <person name="Lee S.R."/>
            <person name="Wilamowska K."/>
            <person name="Weinberg Z."/>
            <person name="Ruzzo W.L."/>
            <person name="Wloga D."/>
            <person name="Gaertig J."/>
            <person name="Frankel J."/>
            <person name="Tsao C.-C."/>
            <person name="Gorovsky M.A."/>
            <person name="Keeling P.J."/>
            <person name="Waller R.F."/>
            <person name="Patron N.J."/>
            <person name="Cherry J.M."/>
            <person name="Stover N.A."/>
            <person name="Krieger C.J."/>
            <person name="del Toro C."/>
            <person name="Ryder H.F."/>
            <person name="Williamson S.C."/>
            <person name="Barbeau R.A."/>
            <person name="Hamilton E.P."/>
            <person name="Orias E."/>
        </authorList>
    </citation>
    <scope>NUCLEOTIDE SEQUENCE [LARGE SCALE GENOMIC DNA]</scope>
    <source>
        <strain evidence="5">SB210</strain>
    </source>
</reference>
<dbReference type="InParanoid" id="I7M9R3"/>
<dbReference type="RefSeq" id="XP_001022903.1">
    <property type="nucleotide sequence ID" value="XM_001022903.1"/>
</dbReference>
<dbReference type="GeneID" id="7833788"/>
<dbReference type="KEGG" id="tet:TTHERM_00579020"/>
<evidence type="ECO:0000256" key="2">
    <source>
        <dbReference type="SAM" id="SignalP"/>
    </source>
</evidence>
<feature type="signal peptide" evidence="2">
    <location>
        <begin position="1"/>
        <end position="24"/>
    </location>
</feature>
<gene>
    <name evidence="4" type="ORF">TTHERM_00579020</name>
</gene>
<dbReference type="eggNOG" id="ENOG502SDFX">
    <property type="taxonomic scope" value="Eukaryota"/>
</dbReference>
<keyword evidence="2" id="KW-0732">Signal</keyword>
<protein>
    <submittedName>
        <fullName evidence="4">Saposin-like type B, region 1 protein</fullName>
    </submittedName>
</protein>